<evidence type="ECO:0000259" key="7">
    <source>
        <dbReference type="Pfam" id="PF05699"/>
    </source>
</evidence>
<organism evidence="8 9">
    <name type="scientific">Hydnomerulius pinastri MD-312</name>
    <dbReference type="NCBI Taxonomy" id="994086"/>
    <lineage>
        <taxon>Eukaryota</taxon>
        <taxon>Fungi</taxon>
        <taxon>Dikarya</taxon>
        <taxon>Basidiomycota</taxon>
        <taxon>Agaricomycotina</taxon>
        <taxon>Agaricomycetes</taxon>
        <taxon>Agaricomycetidae</taxon>
        <taxon>Boletales</taxon>
        <taxon>Boletales incertae sedis</taxon>
        <taxon>Leucogyrophana</taxon>
    </lineage>
</organism>
<dbReference type="InterPro" id="IPR052035">
    <property type="entry name" value="ZnF_BED_domain_contain"/>
</dbReference>
<reference evidence="8 9" key="1">
    <citation type="submission" date="2014-04" db="EMBL/GenBank/DDBJ databases">
        <title>Evolutionary Origins and Diversification of the Mycorrhizal Mutualists.</title>
        <authorList>
            <consortium name="DOE Joint Genome Institute"/>
            <consortium name="Mycorrhizal Genomics Consortium"/>
            <person name="Kohler A."/>
            <person name="Kuo A."/>
            <person name="Nagy L.G."/>
            <person name="Floudas D."/>
            <person name="Copeland A."/>
            <person name="Barry K.W."/>
            <person name="Cichocki N."/>
            <person name="Veneault-Fourrey C."/>
            <person name="LaButti K."/>
            <person name="Lindquist E.A."/>
            <person name="Lipzen A."/>
            <person name="Lundell T."/>
            <person name="Morin E."/>
            <person name="Murat C."/>
            <person name="Riley R."/>
            <person name="Ohm R."/>
            <person name="Sun H."/>
            <person name="Tunlid A."/>
            <person name="Henrissat B."/>
            <person name="Grigoriev I.V."/>
            <person name="Hibbett D.S."/>
            <person name="Martin F."/>
        </authorList>
    </citation>
    <scope>NUCLEOTIDE SEQUENCE [LARGE SCALE GENOMIC DNA]</scope>
    <source>
        <strain evidence="8 9">MD-312</strain>
    </source>
</reference>
<feature type="domain" description="HAT C-terminal dimerisation" evidence="7">
    <location>
        <begin position="367"/>
        <end position="443"/>
    </location>
</feature>
<keyword evidence="9" id="KW-1185">Reference proteome</keyword>
<name>A0A0C9VY58_9AGAM</name>
<evidence type="ECO:0000313" key="8">
    <source>
        <dbReference type="EMBL" id="KIJ58313.1"/>
    </source>
</evidence>
<sequence>FTFDNASNNNTLMEALERLLTEKGIPFDKDAHTEHLEKYAEALESDPVGSTRKIVTACRKSGQRRADLQQVIKNGNETCMWGKVEKNGAEEDLKLRCVQLLRDCEIRWSSTHLMVDRLIELYAAVQFFLAFRKEVELQGLQLTQDQFQVLNDLLQILLIPHQTQELLSAEKTPTICAALPAYELLVDAWQKLRSEIWELSHYIGVGVAKIDEYTQAGRKSRIYALAMIVNPASKMTWIKDHWTTSDTNRAREWMIESMFAFGRAQLKKSNEQAASEQAAPINTRTPSNNQARGLAALKNLGQIKRRTVSLPSLAMATTSPSAPTPSSTSSNPLARSHTAPLQPLSDAEKVAREREQLDRLRSDIEQEFDRYLADGVVENFNIVQFWDVKQHVYPHIYRVALDILPVQASAVPCERVFSSSAETCTKRRNNLSPGLLEVLQVLKFVYKHDRLDFCSDWVAREEDYAIDGQVTEYAVRELMAHNKIDELRELLESSRNNTVDSPQSHVSILST</sequence>
<evidence type="ECO:0000256" key="3">
    <source>
        <dbReference type="ARBA" id="ARBA00022771"/>
    </source>
</evidence>
<evidence type="ECO:0000313" key="9">
    <source>
        <dbReference type="Proteomes" id="UP000053820"/>
    </source>
</evidence>
<dbReference type="PANTHER" id="PTHR46481:SF10">
    <property type="entry name" value="ZINC FINGER BED DOMAIN-CONTAINING PROTEIN 39"/>
    <property type="match status" value="1"/>
</dbReference>
<dbReference type="AlphaFoldDB" id="A0A0C9VY58"/>
<evidence type="ECO:0000256" key="2">
    <source>
        <dbReference type="ARBA" id="ARBA00022723"/>
    </source>
</evidence>
<evidence type="ECO:0000256" key="6">
    <source>
        <dbReference type="SAM" id="MobiDB-lite"/>
    </source>
</evidence>
<keyword evidence="2" id="KW-0479">Metal-binding</keyword>
<dbReference type="GO" id="GO:0008270">
    <property type="term" value="F:zinc ion binding"/>
    <property type="evidence" value="ECO:0007669"/>
    <property type="project" value="UniProtKB-KW"/>
</dbReference>
<accession>A0A0C9VY58</accession>
<dbReference type="InterPro" id="IPR008906">
    <property type="entry name" value="HATC_C_dom"/>
</dbReference>
<gene>
    <name evidence="8" type="ORF">HYDPIDRAFT_102922</name>
</gene>
<proteinExistence type="predicted"/>
<feature type="compositionally biased region" description="Polar residues" evidence="6">
    <location>
        <begin position="271"/>
        <end position="289"/>
    </location>
</feature>
<dbReference type="PANTHER" id="PTHR46481">
    <property type="entry name" value="ZINC FINGER BED DOMAIN-CONTAINING PROTEIN 4"/>
    <property type="match status" value="1"/>
</dbReference>
<dbReference type="Pfam" id="PF05699">
    <property type="entry name" value="Dimer_Tnp_hAT"/>
    <property type="match status" value="1"/>
</dbReference>
<keyword evidence="4" id="KW-0862">Zinc</keyword>
<dbReference type="Proteomes" id="UP000053820">
    <property type="component" value="Unassembled WGS sequence"/>
</dbReference>
<dbReference type="OrthoDB" id="3172935at2759"/>
<comment type="subcellular location">
    <subcellularLocation>
        <location evidence="1">Nucleus</location>
    </subcellularLocation>
</comment>
<keyword evidence="3" id="KW-0863">Zinc-finger</keyword>
<dbReference type="HOGENOM" id="CLU_009123_6_4_1"/>
<dbReference type="SUPFAM" id="SSF53098">
    <property type="entry name" value="Ribonuclease H-like"/>
    <property type="match status" value="1"/>
</dbReference>
<dbReference type="InterPro" id="IPR012337">
    <property type="entry name" value="RNaseH-like_sf"/>
</dbReference>
<dbReference type="GO" id="GO:0046983">
    <property type="term" value="F:protein dimerization activity"/>
    <property type="evidence" value="ECO:0007669"/>
    <property type="project" value="InterPro"/>
</dbReference>
<evidence type="ECO:0000256" key="5">
    <source>
        <dbReference type="ARBA" id="ARBA00023242"/>
    </source>
</evidence>
<feature type="non-terminal residue" evidence="8">
    <location>
        <position position="511"/>
    </location>
</feature>
<keyword evidence="5" id="KW-0539">Nucleus</keyword>
<protein>
    <recommendedName>
        <fullName evidence="7">HAT C-terminal dimerisation domain-containing protein</fullName>
    </recommendedName>
</protein>
<feature type="region of interest" description="Disordered" evidence="6">
    <location>
        <begin position="270"/>
        <end position="289"/>
    </location>
</feature>
<feature type="compositionally biased region" description="Low complexity" evidence="6">
    <location>
        <begin position="314"/>
        <end position="334"/>
    </location>
</feature>
<evidence type="ECO:0000256" key="1">
    <source>
        <dbReference type="ARBA" id="ARBA00004123"/>
    </source>
</evidence>
<evidence type="ECO:0000256" key="4">
    <source>
        <dbReference type="ARBA" id="ARBA00022833"/>
    </source>
</evidence>
<dbReference type="GO" id="GO:0005634">
    <property type="term" value="C:nucleus"/>
    <property type="evidence" value="ECO:0007669"/>
    <property type="project" value="UniProtKB-SubCell"/>
</dbReference>
<dbReference type="EMBL" id="KN839955">
    <property type="protein sequence ID" value="KIJ58313.1"/>
    <property type="molecule type" value="Genomic_DNA"/>
</dbReference>
<feature type="region of interest" description="Disordered" evidence="6">
    <location>
        <begin position="314"/>
        <end position="353"/>
    </location>
</feature>